<evidence type="ECO:0000313" key="1">
    <source>
        <dbReference type="EMBL" id="GGD27910.1"/>
    </source>
</evidence>
<proteinExistence type="predicted"/>
<keyword evidence="2" id="KW-1185">Reference proteome</keyword>
<evidence type="ECO:0000313" key="2">
    <source>
        <dbReference type="Proteomes" id="UP000630594"/>
    </source>
</evidence>
<organism evidence="1 2">
    <name type="scientific">Nocardioides daphniae</name>
    <dbReference type="NCBI Taxonomy" id="402297"/>
    <lineage>
        <taxon>Bacteria</taxon>
        <taxon>Bacillati</taxon>
        <taxon>Actinomycetota</taxon>
        <taxon>Actinomycetes</taxon>
        <taxon>Propionibacteriales</taxon>
        <taxon>Nocardioidaceae</taxon>
        <taxon>Nocardioides</taxon>
    </lineage>
</organism>
<dbReference type="Proteomes" id="UP000630594">
    <property type="component" value="Unassembled WGS sequence"/>
</dbReference>
<gene>
    <name evidence="1" type="ORF">GCM10007231_29260</name>
</gene>
<accession>A0ABQ1QJ62</accession>
<dbReference type="RefSeq" id="WP_229721666.1">
    <property type="nucleotide sequence ID" value="NZ_BMCK01000005.1"/>
</dbReference>
<reference evidence="2" key="1">
    <citation type="journal article" date="2019" name="Int. J. Syst. Evol. Microbiol.">
        <title>The Global Catalogue of Microorganisms (GCM) 10K type strain sequencing project: providing services to taxonomists for standard genome sequencing and annotation.</title>
        <authorList>
            <consortium name="The Broad Institute Genomics Platform"/>
            <consortium name="The Broad Institute Genome Sequencing Center for Infectious Disease"/>
            <person name="Wu L."/>
            <person name="Ma J."/>
        </authorList>
    </citation>
    <scope>NUCLEOTIDE SEQUENCE [LARGE SCALE GENOMIC DNA]</scope>
    <source>
        <strain evidence="2">CCM 7403</strain>
    </source>
</reference>
<comment type="caution">
    <text evidence="1">The sequence shown here is derived from an EMBL/GenBank/DDBJ whole genome shotgun (WGS) entry which is preliminary data.</text>
</comment>
<dbReference type="EMBL" id="BMCK01000005">
    <property type="protein sequence ID" value="GGD27910.1"/>
    <property type="molecule type" value="Genomic_DNA"/>
</dbReference>
<sequence length="176" mass="18656">MSDEAMFEVLEDLEAHAETLHRLERAAEVADRSRSEYQAVLLEGRLMASIGHDVVLGVRGVGPVHGTLRRVGDQWCQVAAGPATWTVRSAALLWAQGLSTRAMPRVAWSRLDAVGIGSPLRRLADARALCTVHLVDDSTLEGVLGRVGGDFVELDEGPAAGVVVATGVIAALRAEG</sequence>
<name>A0ABQ1QJ62_9ACTN</name>
<protein>
    <submittedName>
        <fullName evidence="1">Uncharacterized protein</fullName>
    </submittedName>
</protein>